<comment type="caution">
    <text evidence="2">The sequence shown here is derived from an EMBL/GenBank/DDBJ whole genome shotgun (WGS) entry which is preliminary data.</text>
</comment>
<reference evidence="2" key="2">
    <citation type="journal article" date="2019" name="IMA Fungus">
        <title>Genome sequencing and comparison of five Tilletia species to identify candidate genes for the detection of regulated species infecting wheat.</title>
        <authorList>
            <person name="Nguyen H.D.T."/>
            <person name="Sultana T."/>
            <person name="Kesanakurti P."/>
            <person name="Hambleton S."/>
        </authorList>
    </citation>
    <scope>NUCLEOTIDE SEQUENCE</scope>
    <source>
        <strain evidence="2">DAOMC 236422</strain>
    </source>
</reference>
<dbReference type="AlphaFoldDB" id="A0A8X7T3E4"/>
<feature type="compositionally biased region" description="Acidic residues" evidence="1">
    <location>
        <begin position="138"/>
        <end position="154"/>
    </location>
</feature>
<feature type="compositionally biased region" description="Acidic residues" evidence="1">
    <location>
        <begin position="19"/>
        <end position="30"/>
    </location>
</feature>
<organism evidence="2 3">
    <name type="scientific">Tilletia walkeri</name>
    <dbReference type="NCBI Taxonomy" id="117179"/>
    <lineage>
        <taxon>Eukaryota</taxon>
        <taxon>Fungi</taxon>
        <taxon>Dikarya</taxon>
        <taxon>Basidiomycota</taxon>
        <taxon>Ustilaginomycotina</taxon>
        <taxon>Exobasidiomycetes</taxon>
        <taxon>Tilletiales</taxon>
        <taxon>Tilletiaceae</taxon>
        <taxon>Tilletia</taxon>
    </lineage>
</organism>
<name>A0A8X7T3E4_9BASI</name>
<gene>
    <name evidence="2" type="ORF">A4X09_0g5661</name>
</gene>
<reference evidence="2" key="1">
    <citation type="submission" date="2016-04" db="EMBL/GenBank/DDBJ databases">
        <authorList>
            <person name="Nguyen H.D."/>
            <person name="Samba Siva P."/>
            <person name="Cullis J."/>
            <person name="Levesque C.A."/>
            <person name="Hambleton S."/>
        </authorList>
    </citation>
    <scope>NUCLEOTIDE SEQUENCE</scope>
    <source>
        <strain evidence="2">DAOMC 236422</strain>
    </source>
</reference>
<feature type="compositionally biased region" description="Pro residues" evidence="1">
    <location>
        <begin position="168"/>
        <end position="178"/>
    </location>
</feature>
<feature type="compositionally biased region" description="Basic and acidic residues" evidence="1">
    <location>
        <begin position="120"/>
        <end position="129"/>
    </location>
</feature>
<evidence type="ECO:0000256" key="1">
    <source>
        <dbReference type="SAM" id="MobiDB-lite"/>
    </source>
</evidence>
<feature type="region of interest" description="Disordered" evidence="1">
    <location>
        <begin position="1"/>
        <end position="180"/>
    </location>
</feature>
<dbReference type="Gene3D" id="1.10.20.10">
    <property type="entry name" value="Histone, subunit A"/>
    <property type="match status" value="1"/>
</dbReference>
<protein>
    <submittedName>
        <fullName evidence="2">Uncharacterized protein</fullName>
    </submittedName>
</protein>
<accession>A0A8X7T3E4</accession>
<feature type="compositionally biased region" description="Acidic residues" evidence="1">
    <location>
        <begin position="52"/>
        <end position="72"/>
    </location>
</feature>
<feature type="compositionally biased region" description="Basic and acidic residues" evidence="1">
    <location>
        <begin position="34"/>
        <end position="51"/>
    </location>
</feature>
<dbReference type="GO" id="GO:0046982">
    <property type="term" value="F:protein heterodimerization activity"/>
    <property type="evidence" value="ECO:0007669"/>
    <property type="project" value="InterPro"/>
</dbReference>
<evidence type="ECO:0000313" key="2">
    <source>
        <dbReference type="EMBL" id="KAE8266683.1"/>
    </source>
</evidence>
<dbReference type="InterPro" id="IPR009072">
    <property type="entry name" value="Histone-fold"/>
</dbReference>
<sequence length="218" mass="24927">METDDSSDFSSVSERGDDVLDFDSEAEEESLNSSERRFERDDGSRSPTPEHDPEDDESSEPDESSDSDEDEHIDAVAELVTMLRRPSGSWRPQSERKESRKSVKTAKSSNHKQIPSSKDVQVRTQRDRLILLARSGSIEEEEDVNDEEEEDTDDDKPIAGPWRRNHNPPSPPRTPPPHEQLVAIPTKCVTIQPKDMALARRLRGDRLYRSPYRYTHKS</sequence>
<dbReference type="EMBL" id="LWDG02000306">
    <property type="protein sequence ID" value="KAE8266683.1"/>
    <property type="molecule type" value="Genomic_DNA"/>
</dbReference>
<evidence type="ECO:0000313" key="3">
    <source>
        <dbReference type="Proteomes" id="UP000078113"/>
    </source>
</evidence>
<proteinExistence type="predicted"/>
<dbReference type="Proteomes" id="UP000078113">
    <property type="component" value="Unassembled WGS sequence"/>
</dbReference>
<feature type="compositionally biased region" description="Polar residues" evidence="1">
    <location>
        <begin position="105"/>
        <end position="119"/>
    </location>
</feature>
<keyword evidence="3" id="KW-1185">Reference proteome</keyword>